<sequence length="101" mass="11678">MNKLAKIEIEIIDNSCPIECYLDKITKTIFLNTTFKELTSAVGPDDWMRNTSVQISHKISLEDFLRIILSKNYDIDQLSSKSVDELLYMDDKLAKLFSDKL</sequence>
<reference evidence="1" key="1">
    <citation type="submission" date="2014-07" db="EMBL/GenBank/DDBJ databases">
        <authorList>
            <person name="Martin A.A"/>
            <person name="De Silva N."/>
        </authorList>
    </citation>
    <scope>NUCLEOTIDE SEQUENCE</scope>
</reference>
<organism evidence="1 2">
    <name type="scientific">Strongyloides venezuelensis</name>
    <name type="common">Threadworm</name>
    <dbReference type="NCBI Taxonomy" id="75913"/>
    <lineage>
        <taxon>Eukaryota</taxon>
        <taxon>Metazoa</taxon>
        <taxon>Ecdysozoa</taxon>
        <taxon>Nematoda</taxon>
        <taxon>Chromadorea</taxon>
        <taxon>Rhabditida</taxon>
        <taxon>Tylenchina</taxon>
        <taxon>Panagrolaimomorpha</taxon>
        <taxon>Strongyloidoidea</taxon>
        <taxon>Strongyloididae</taxon>
        <taxon>Strongyloides</taxon>
    </lineage>
</organism>
<evidence type="ECO:0000313" key="2">
    <source>
        <dbReference type="WBParaSite" id="SVE_0549300.1"/>
    </source>
</evidence>
<dbReference type="AlphaFoldDB" id="A0A0K0F9J2"/>
<dbReference type="WBParaSite" id="SVE_0549300.1">
    <property type="protein sequence ID" value="SVE_0549300.1"/>
    <property type="gene ID" value="SVE_0549300"/>
</dbReference>
<protein>
    <submittedName>
        <fullName evidence="2">BTB domain-containing protein</fullName>
    </submittedName>
</protein>
<proteinExistence type="predicted"/>
<dbReference type="Proteomes" id="UP000035680">
    <property type="component" value="Unassembled WGS sequence"/>
</dbReference>
<reference evidence="2" key="2">
    <citation type="submission" date="2015-08" db="UniProtKB">
        <authorList>
            <consortium name="WormBaseParasite"/>
        </authorList>
    </citation>
    <scope>IDENTIFICATION</scope>
</reference>
<name>A0A0K0F9J2_STRVS</name>
<keyword evidence="1" id="KW-1185">Reference proteome</keyword>
<evidence type="ECO:0000313" key="1">
    <source>
        <dbReference type="Proteomes" id="UP000035680"/>
    </source>
</evidence>
<accession>A0A0K0F9J2</accession>